<accession>A0A1V0SBZ1</accession>
<organism evidence="1">
    <name type="scientific">Catovirus CTV1</name>
    <dbReference type="NCBI Taxonomy" id="1977631"/>
    <lineage>
        <taxon>Viruses</taxon>
        <taxon>Varidnaviria</taxon>
        <taxon>Bamfordvirae</taxon>
        <taxon>Nucleocytoviricota</taxon>
        <taxon>Megaviricetes</taxon>
        <taxon>Imitervirales</taxon>
        <taxon>Mimiviridae</taxon>
        <taxon>Klosneuvirinae</taxon>
        <taxon>Catovirus</taxon>
    </lineage>
</organism>
<sequence>MYHLNIYFEMCEDDRYFNYLNNCMMNRCFDEKTFIKSIDSLINKGYDIYSSDNSRKIIDIYRQKKMYNVYKFMLICYLKQKIEKSIIERLFMMKKINGKFGNMDTKNISNNNNMIQRVIEYLCAFKFNKKTKELTESEYDDINEIMNRAKILVKKLDSKFINNLGIDIVYTNPVDLARHWDLFMKKTIDFYRKLKNDIAIHYEISNLYKKFVLTGNILINVSRYEKY</sequence>
<evidence type="ECO:0000313" key="1">
    <source>
        <dbReference type="EMBL" id="ARF09168.1"/>
    </source>
</evidence>
<name>A0A1V0SBZ1_9VIRU</name>
<dbReference type="EMBL" id="KY684084">
    <property type="protein sequence ID" value="ARF09168.1"/>
    <property type="molecule type" value="Genomic_DNA"/>
</dbReference>
<proteinExistence type="predicted"/>
<reference evidence="1" key="1">
    <citation type="journal article" date="2017" name="Science">
        <title>Giant viruses with an expanded complement of translation system components.</title>
        <authorList>
            <person name="Schulz F."/>
            <person name="Yutin N."/>
            <person name="Ivanova N.N."/>
            <person name="Ortega D.R."/>
            <person name="Lee T.K."/>
            <person name="Vierheilig J."/>
            <person name="Daims H."/>
            <person name="Horn M."/>
            <person name="Wagner M."/>
            <person name="Jensen G.J."/>
            <person name="Kyrpides N.C."/>
            <person name="Koonin E.V."/>
            <person name="Woyke T."/>
        </authorList>
    </citation>
    <scope>NUCLEOTIDE SEQUENCE</scope>
    <source>
        <strain evidence="1">CTV1</strain>
    </source>
</reference>
<protein>
    <submittedName>
        <fullName evidence="1">Uncharacterized protein</fullName>
    </submittedName>
</protein>
<gene>
    <name evidence="1" type="ORF">Catovirus_2_117</name>
</gene>